<comment type="similarity">
    <text evidence="1 7">Belongs to the CcmH/CycL/Ccl2/NrfF family.</text>
</comment>
<comment type="function">
    <text evidence="7">Possible subunit of a heme lyase.</text>
</comment>
<dbReference type="GO" id="GO:0017004">
    <property type="term" value="P:cytochrome complex assembly"/>
    <property type="evidence" value="ECO:0007669"/>
    <property type="project" value="UniProtKB-KW"/>
</dbReference>
<accession>A0A7X1G6L0</accession>
<evidence type="ECO:0000256" key="7">
    <source>
        <dbReference type="RuleBase" id="RU364112"/>
    </source>
</evidence>
<dbReference type="GO" id="GO:0005886">
    <property type="term" value="C:plasma membrane"/>
    <property type="evidence" value="ECO:0007669"/>
    <property type="project" value="TreeGrafter"/>
</dbReference>
<name>A0A7X1G6L0_9PSED</name>
<dbReference type="InterPro" id="IPR038297">
    <property type="entry name" value="CcmH/CycL/NrfF/Ccl2_sf"/>
</dbReference>
<evidence type="ECO:0000259" key="8">
    <source>
        <dbReference type="Pfam" id="PF03918"/>
    </source>
</evidence>
<keyword evidence="6 7" id="KW-0408">Iron</keyword>
<feature type="transmembrane region" description="Helical" evidence="7">
    <location>
        <begin position="107"/>
        <end position="127"/>
    </location>
</feature>
<evidence type="ECO:0000256" key="3">
    <source>
        <dbReference type="ARBA" id="ARBA00022723"/>
    </source>
</evidence>
<dbReference type="PANTHER" id="PTHR47870">
    <property type="entry name" value="CYTOCHROME C-TYPE BIOGENESIS PROTEIN CCMH"/>
    <property type="match status" value="1"/>
</dbReference>
<gene>
    <name evidence="9" type="ORF">H7993_12145</name>
</gene>
<keyword evidence="7" id="KW-1133">Transmembrane helix</keyword>
<keyword evidence="3 7" id="KW-0479">Metal-binding</keyword>
<dbReference type="PANTHER" id="PTHR47870:SF1">
    <property type="entry name" value="CYTOCHROME C-TYPE BIOGENESIS PROTEIN CCMH"/>
    <property type="match status" value="1"/>
</dbReference>
<dbReference type="EMBL" id="JACMYH010000002">
    <property type="protein sequence ID" value="MBC2679136.1"/>
    <property type="molecule type" value="Genomic_DNA"/>
</dbReference>
<dbReference type="FunFam" id="1.10.8.640:FF:000001">
    <property type="entry name" value="Cytochrome c-type biogenesis protein"/>
    <property type="match status" value="1"/>
</dbReference>
<feature type="chain" id="PRO_5031597427" description="Cytochrome c-type biogenesis protein" evidence="7">
    <location>
        <begin position="23"/>
        <end position="163"/>
    </location>
</feature>
<dbReference type="CDD" id="cd16378">
    <property type="entry name" value="CcmH_N"/>
    <property type="match status" value="1"/>
</dbReference>
<keyword evidence="7" id="KW-0472">Membrane</keyword>
<dbReference type="InterPro" id="IPR051263">
    <property type="entry name" value="C-type_cytochrome_biogenesis"/>
</dbReference>
<dbReference type="Gene3D" id="1.10.8.640">
    <property type="entry name" value="Cytochrome C biogenesis protein"/>
    <property type="match status" value="1"/>
</dbReference>
<keyword evidence="10" id="KW-1185">Reference proteome</keyword>
<evidence type="ECO:0000313" key="9">
    <source>
        <dbReference type="EMBL" id="MBC2679136.1"/>
    </source>
</evidence>
<keyword evidence="5" id="KW-0201">Cytochrome c-type biogenesis</keyword>
<protein>
    <recommendedName>
        <fullName evidence="7">Cytochrome c-type biogenesis protein</fullName>
    </recommendedName>
</protein>
<evidence type="ECO:0000313" key="10">
    <source>
        <dbReference type="Proteomes" id="UP000546173"/>
    </source>
</evidence>
<dbReference type="GO" id="GO:0046872">
    <property type="term" value="F:metal ion binding"/>
    <property type="evidence" value="ECO:0007669"/>
    <property type="project" value="UniProtKB-KW"/>
</dbReference>
<evidence type="ECO:0000256" key="4">
    <source>
        <dbReference type="ARBA" id="ARBA00022729"/>
    </source>
</evidence>
<reference evidence="9 10" key="1">
    <citation type="submission" date="2020-08" db="EMBL/GenBank/DDBJ databases">
        <title>Pseudomonas sp. nov.</title>
        <authorList>
            <person name="Gieschler S."/>
            <person name="Fiedler G."/>
            <person name="Brinks E."/>
            <person name="Boehnlein C."/>
            <person name="Franz C.M.A.P."/>
            <person name="Kabisch J."/>
        </authorList>
    </citation>
    <scope>NUCLEOTIDE SEQUENCE [LARGE SCALE GENOMIC DNA]</scope>
    <source>
        <strain evidence="9 10">MBT-2</strain>
    </source>
</reference>
<evidence type="ECO:0000256" key="6">
    <source>
        <dbReference type="ARBA" id="ARBA00023004"/>
    </source>
</evidence>
<sequence length="163" mass="18507">MNLKRWLLTCMLLSSLAGASHAAIDTYRFANDDLRERFHQLTQQLRCPKCQNQDIADSNAPIAGDLRREIHRLLTEGKSDEQIIEFMVDRYGEFVRYRPALTARTGLLWFGPAALLVAGVGVIAVTVRRRRRQPATSPRDLDPGERARLADLLAQKPLDEDRP</sequence>
<feature type="signal peptide" evidence="7">
    <location>
        <begin position="1"/>
        <end position="22"/>
    </location>
</feature>
<keyword evidence="7" id="KW-0812">Transmembrane</keyword>
<feature type="domain" description="CcmH/CycL/Ccl2/NrfF N-terminal" evidence="8">
    <location>
        <begin position="11"/>
        <end position="153"/>
    </location>
</feature>
<dbReference type="InterPro" id="IPR005616">
    <property type="entry name" value="CcmH/CycL/Ccl2/NrfF_N"/>
</dbReference>
<organism evidence="9 10">
    <name type="scientific">Pseudomonas baltica</name>
    <dbReference type="NCBI Taxonomy" id="2762576"/>
    <lineage>
        <taxon>Bacteria</taxon>
        <taxon>Pseudomonadati</taxon>
        <taxon>Pseudomonadota</taxon>
        <taxon>Gammaproteobacteria</taxon>
        <taxon>Pseudomonadales</taxon>
        <taxon>Pseudomonadaceae</taxon>
        <taxon>Pseudomonas</taxon>
    </lineage>
</organism>
<dbReference type="Pfam" id="PF03918">
    <property type="entry name" value="CcmH"/>
    <property type="match status" value="1"/>
</dbReference>
<evidence type="ECO:0000256" key="5">
    <source>
        <dbReference type="ARBA" id="ARBA00022748"/>
    </source>
</evidence>
<keyword evidence="4 7" id="KW-0732">Signal</keyword>
<evidence type="ECO:0000256" key="1">
    <source>
        <dbReference type="ARBA" id="ARBA00010342"/>
    </source>
</evidence>
<evidence type="ECO:0000256" key="2">
    <source>
        <dbReference type="ARBA" id="ARBA00022617"/>
    </source>
</evidence>
<proteinExistence type="inferred from homology"/>
<keyword evidence="2 7" id="KW-0349">Heme</keyword>
<dbReference type="Proteomes" id="UP000546173">
    <property type="component" value="Unassembled WGS sequence"/>
</dbReference>
<dbReference type="AlphaFoldDB" id="A0A7X1G6L0"/>
<comment type="caution">
    <text evidence="9">The sequence shown here is derived from an EMBL/GenBank/DDBJ whole genome shotgun (WGS) entry which is preliminary data.</text>
</comment>